<reference evidence="2" key="1">
    <citation type="submission" date="2018-11" db="EMBL/GenBank/DDBJ databases">
        <authorList>
            <consortium name="Pathogen Informatics"/>
        </authorList>
    </citation>
    <scope>NUCLEOTIDE SEQUENCE</scope>
</reference>
<evidence type="ECO:0000256" key="1">
    <source>
        <dbReference type="SAM" id="MobiDB-lite"/>
    </source>
</evidence>
<proteinExistence type="predicted"/>
<feature type="region of interest" description="Disordered" evidence="1">
    <location>
        <begin position="36"/>
        <end position="86"/>
    </location>
</feature>
<feature type="compositionally biased region" description="Polar residues" evidence="1">
    <location>
        <begin position="68"/>
        <end position="85"/>
    </location>
</feature>
<protein>
    <submittedName>
        <fullName evidence="2">Uncharacterized protein</fullName>
    </submittedName>
</protein>
<keyword evidence="3" id="KW-1185">Reference proteome</keyword>
<organism evidence="2 3">
    <name type="scientific">Protopolystoma xenopodis</name>
    <dbReference type="NCBI Taxonomy" id="117903"/>
    <lineage>
        <taxon>Eukaryota</taxon>
        <taxon>Metazoa</taxon>
        <taxon>Spiralia</taxon>
        <taxon>Lophotrochozoa</taxon>
        <taxon>Platyhelminthes</taxon>
        <taxon>Monogenea</taxon>
        <taxon>Polyopisthocotylea</taxon>
        <taxon>Polystomatidea</taxon>
        <taxon>Polystomatidae</taxon>
        <taxon>Protopolystoma</taxon>
    </lineage>
</organism>
<evidence type="ECO:0000313" key="3">
    <source>
        <dbReference type="Proteomes" id="UP000784294"/>
    </source>
</evidence>
<dbReference type="OrthoDB" id="1667110at2759"/>
<accession>A0A448WGH5</accession>
<name>A0A448WGH5_9PLAT</name>
<gene>
    <name evidence="2" type="ORF">PXEA_LOCUS4644</name>
</gene>
<comment type="caution">
    <text evidence="2">The sequence shown here is derived from an EMBL/GenBank/DDBJ whole genome shotgun (WGS) entry which is preliminary data.</text>
</comment>
<dbReference type="AlphaFoldDB" id="A0A448WGH5"/>
<feature type="region of interest" description="Disordered" evidence="1">
    <location>
        <begin position="105"/>
        <end position="132"/>
    </location>
</feature>
<dbReference type="Proteomes" id="UP000784294">
    <property type="component" value="Unassembled WGS sequence"/>
</dbReference>
<dbReference type="EMBL" id="CAAALY010011173">
    <property type="protein sequence ID" value="VEL11204.1"/>
    <property type="molecule type" value="Genomic_DNA"/>
</dbReference>
<sequence length="132" mass="13797">MKSLTRCFDTLLGTTNLHLDISDAVNVMLYVGVAHGDSDENAGSTGKSGLEALHTSSRGKGGSGFRSANNEVGTESNSNQQSESGLSAEIAAVLEAMQRARVDEASLLRATQSPGQDQVKDTPDRQSLSTQG</sequence>
<evidence type="ECO:0000313" key="2">
    <source>
        <dbReference type="EMBL" id="VEL11204.1"/>
    </source>
</evidence>
<dbReference type="Gene3D" id="2.60.120.650">
    <property type="entry name" value="Cupin"/>
    <property type="match status" value="1"/>
</dbReference>